<evidence type="ECO:0000259" key="3">
    <source>
        <dbReference type="PROSITE" id="PS50048"/>
    </source>
</evidence>
<organism evidence="4 5">
    <name type="scientific">Trichoderma semiorbis</name>
    <dbReference type="NCBI Taxonomy" id="1491008"/>
    <lineage>
        <taxon>Eukaryota</taxon>
        <taxon>Fungi</taxon>
        <taxon>Dikarya</taxon>
        <taxon>Ascomycota</taxon>
        <taxon>Pezizomycotina</taxon>
        <taxon>Sordariomycetes</taxon>
        <taxon>Hypocreomycetidae</taxon>
        <taxon>Hypocreales</taxon>
        <taxon>Hypocreaceae</taxon>
        <taxon>Trichoderma</taxon>
    </lineage>
</organism>
<proteinExistence type="predicted"/>
<reference evidence="4 5" key="1">
    <citation type="submission" date="2021-08" db="EMBL/GenBank/DDBJ databases">
        <title>The highly contiguous genome resource for Trichoderma semiorbis FJ059, a fungal antagonistic to plant pathogens.</title>
        <authorList>
            <person name="Liu T."/>
        </authorList>
    </citation>
    <scope>NUCLEOTIDE SEQUENCE [LARGE SCALE GENOMIC DNA]</scope>
    <source>
        <strain evidence="4 5">FJ059</strain>
    </source>
</reference>
<keyword evidence="5" id="KW-1185">Reference proteome</keyword>
<dbReference type="PANTHER" id="PTHR38111">
    <property type="entry name" value="ZN(2)-C6 FUNGAL-TYPE DOMAIN-CONTAINING PROTEIN-RELATED"/>
    <property type="match status" value="1"/>
</dbReference>
<dbReference type="Proteomes" id="UP000826573">
    <property type="component" value="Unassembled WGS sequence"/>
</dbReference>
<dbReference type="PROSITE" id="PS50048">
    <property type="entry name" value="ZN2_CY6_FUNGAL_2"/>
    <property type="match status" value="1"/>
</dbReference>
<dbReference type="InterPro" id="IPR036864">
    <property type="entry name" value="Zn2-C6_fun-type_DNA-bd_sf"/>
</dbReference>
<evidence type="ECO:0000256" key="2">
    <source>
        <dbReference type="SAM" id="MobiDB-lite"/>
    </source>
</evidence>
<name>A0A9P8HCN6_9HYPO</name>
<feature type="region of interest" description="Disordered" evidence="2">
    <location>
        <begin position="56"/>
        <end position="87"/>
    </location>
</feature>
<dbReference type="Pfam" id="PF11951">
    <property type="entry name" value="Fungal_trans_2"/>
    <property type="match status" value="1"/>
</dbReference>
<dbReference type="GO" id="GO:0008270">
    <property type="term" value="F:zinc ion binding"/>
    <property type="evidence" value="ECO:0007669"/>
    <property type="project" value="InterPro"/>
</dbReference>
<dbReference type="InterPro" id="IPR021858">
    <property type="entry name" value="Fun_TF"/>
</dbReference>
<protein>
    <recommendedName>
        <fullName evidence="3">Zn(2)-C6 fungal-type domain-containing protein</fullName>
    </recommendedName>
</protein>
<evidence type="ECO:0000256" key="1">
    <source>
        <dbReference type="ARBA" id="ARBA00023242"/>
    </source>
</evidence>
<dbReference type="CDD" id="cd00067">
    <property type="entry name" value="GAL4"/>
    <property type="match status" value="1"/>
</dbReference>
<feature type="domain" description="Zn(2)-C6 fungal-type" evidence="3">
    <location>
        <begin position="9"/>
        <end position="37"/>
    </location>
</feature>
<dbReference type="PANTHER" id="PTHR38111:SF9">
    <property type="entry name" value="ZN(2)-C6 FUNGAL-TYPE DOMAIN-CONTAINING PROTEIN"/>
    <property type="match status" value="1"/>
</dbReference>
<accession>A0A9P8HCN6</accession>
<evidence type="ECO:0000313" key="4">
    <source>
        <dbReference type="EMBL" id="KAH0522584.1"/>
    </source>
</evidence>
<dbReference type="EMBL" id="JAIMJC010000007">
    <property type="protein sequence ID" value="KAH0522584.1"/>
    <property type="molecule type" value="Genomic_DNA"/>
</dbReference>
<dbReference type="Pfam" id="PF00172">
    <property type="entry name" value="Zn_clus"/>
    <property type="match status" value="1"/>
</dbReference>
<dbReference type="GO" id="GO:0000981">
    <property type="term" value="F:DNA-binding transcription factor activity, RNA polymerase II-specific"/>
    <property type="evidence" value="ECO:0007669"/>
    <property type="project" value="InterPro"/>
</dbReference>
<dbReference type="AlphaFoldDB" id="A0A9P8HCN6"/>
<sequence length="505" mass="56420">MSEFRKAKRCSTCAVRRIACDQKTPSCSQCLLTGRSCGGYHRQTIFVEGDVGLRKSRRKAKDVPRSPSSLKGSEKKPRARRRQTAGPAIKFQVAQANETFSTEQDYLISVIIENFTPAQERSLVRTVDGTAACLDSRVCGSWVTLLPEIIARSLVHPDALQFAIKSLGYSILRKTPQALEAYGETLCLLKSSLATAGEEVSYEEILAIILCLTLAEVLLGTEHNGWSAHTRGVCKLVQEKGPGAFKTGVLHQLFTGFRIFMLLGAIQQRKESFLDEPAWKTEPFSSEPKSLMQSLLDEISGLPSLLQRLDVISNSGREHQKEEIVALYKDFDTQMLRLEDWEANLKISTNSRVLWWPVASSPDHETSFPISYEFANILVANTLSHYWSFLLVIQISISTLLALSKEKGIDVACLLKQRATISPENRVALAKDICQSMRYHVQLEMGLYGPAATLYPINVALQIFREENKMEEVAWCENFISKLETMGILLASHIPSVETGTKKRT</sequence>
<dbReference type="InterPro" id="IPR053178">
    <property type="entry name" value="Osmoadaptation_assoc"/>
</dbReference>
<comment type="caution">
    <text evidence="4">The sequence shown here is derived from an EMBL/GenBank/DDBJ whole genome shotgun (WGS) entry which is preliminary data.</text>
</comment>
<dbReference type="InterPro" id="IPR001138">
    <property type="entry name" value="Zn2Cys6_DnaBD"/>
</dbReference>
<dbReference type="SUPFAM" id="SSF57701">
    <property type="entry name" value="Zn2/Cys6 DNA-binding domain"/>
    <property type="match status" value="1"/>
</dbReference>
<gene>
    <name evidence="4" type="ORF">TsFJ059_006409</name>
</gene>
<keyword evidence="1" id="KW-0539">Nucleus</keyword>
<evidence type="ECO:0000313" key="5">
    <source>
        <dbReference type="Proteomes" id="UP000826573"/>
    </source>
</evidence>